<organism evidence="1 2">
    <name type="scientific">Cryomorpha ignava</name>
    <dbReference type="NCBI Taxonomy" id="101383"/>
    <lineage>
        <taxon>Bacteria</taxon>
        <taxon>Pseudomonadati</taxon>
        <taxon>Bacteroidota</taxon>
        <taxon>Flavobacteriia</taxon>
        <taxon>Flavobacteriales</taxon>
        <taxon>Cryomorphaceae</taxon>
        <taxon>Cryomorpha</taxon>
    </lineage>
</organism>
<protein>
    <submittedName>
        <fullName evidence="1">Uncharacterized protein</fullName>
    </submittedName>
</protein>
<dbReference type="RefSeq" id="WP_163284890.1">
    <property type="nucleotide sequence ID" value="NZ_JAAGVY010000012.1"/>
</dbReference>
<evidence type="ECO:0000313" key="1">
    <source>
        <dbReference type="EMBL" id="NEN23550.1"/>
    </source>
</evidence>
<keyword evidence="2" id="KW-1185">Reference proteome</keyword>
<accession>A0A7K3WPG7</accession>
<dbReference type="EMBL" id="JAAGVY010000012">
    <property type="protein sequence ID" value="NEN23550.1"/>
    <property type="molecule type" value="Genomic_DNA"/>
</dbReference>
<dbReference type="Proteomes" id="UP000486602">
    <property type="component" value="Unassembled WGS sequence"/>
</dbReference>
<comment type="caution">
    <text evidence="1">The sequence shown here is derived from an EMBL/GenBank/DDBJ whole genome shotgun (WGS) entry which is preliminary data.</text>
</comment>
<proteinExistence type="predicted"/>
<gene>
    <name evidence="1" type="ORF">G3O08_08555</name>
</gene>
<reference evidence="1 2" key="1">
    <citation type="submission" date="2020-02" db="EMBL/GenBank/DDBJ databases">
        <title>Out from the shadows clarifying the taxonomy of the family Cryomorphaceae and related taxa by utilizing the GTDB taxonomic framework.</title>
        <authorList>
            <person name="Bowman J.P."/>
        </authorList>
    </citation>
    <scope>NUCLEOTIDE SEQUENCE [LARGE SCALE GENOMIC DNA]</scope>
    <source>
        <strain evidence="1 2">QSSC 1-22</strain>
    </source>
</reference>
<name>A0A7K3WPG7_9FLAO</name>
<sequence length="238" mass="26289">MKSITIANINTQQHQGILSKYITSKAIYLATKVTLEKAGLFTQVFSLGNCDGLKNIDMDMQIFREAKKTITQEVKDDLTRISKQGRNCLPNYHKYLTIVSVRTTNIKKELDIVRKGVIQYNHNQSKWASLFGKLYSTIKLSADVGIELLSTRVGSAGMAISYMYGLASELATTIAEADKADFWSFSGSLAAPHLLAWDQSIKMVKQPTLGVKVIGGGLDVLPYVLITAGFLDNLAKFE</sequence>
<dbReference type="AlphaFoldDB" id="A0A7K3WPG7"/>
<evidence type="ECO:0000313" key="2">
    <source>
        <dbReference type="Proteomes" id="UP000486602"/>
    </source>
</evidence>